<protein>
    <submittedName>
        <fullName evidence="5">Transcriptional regulator, LacI family</fullName>
    </submittedName>
</protein>
<dbReference type="Gene3D" id="3.40.50.2300">
    <property type="match status" value="2"/>
</dbReference>
<accession>A0A3B0RZB4</accession>
<dbReference type="PANTHER" id="PTHR30146">
    <property type="entry name" value="LACI-RELATED TRANSCRIPTIONAL REPRESSOR"/>
    <property type="match status" value="1"/>
</dbReference>
<dbReference type="EMBL" id="UOED01000047">
    <property type="protein sequence ID" value="VAV89673.1"/>
    <property type="molecule type" value="Genomic_DNA"/>
</dbReference>
<dbReference type="InterPro" id="IPR010982">
    <property type="entry name" value="Lambda_DNA-bd_dom_sf"/>
</dbReference>
<dbReference type="SUPFAM" id="SSF47413">
    <property type="entry name" value="lambda repressor-like DNA-binding domains"/>
    <property type="match status" value="1"/>
</dbReference>
<keyword evidence="2" id="KW-0238">DNA-binding</keyword>
<dbReference type="InterPro" id="IPR046335">
    <property type="entry name" value="LacI/GalR-like_sensor"/>
</dbReference>
<dbReference type="PANTHER" id="PTHR30146:SF153">
    <property type="entry name" value="LACTOSE OPERON REPRESSOR"/>
    <property type="match status" value="1"/>
</dbReference>
<keyword evidence="1" id="KW-0805">Transcription regulation</keyword>
<feature type="domain" description="HTH lacI-type" evidence="4">
    <location>
        <begin position="8"/>
        <end position="62"/>
    </location>
</feature>
<dbReference type="SMART" id="SM00354">
    <property type="entry name" value="HTH_LACI"/>
    <property type="match status" value="1"/>
</dbReference>
<dbReference type="AlphaFoldDB" id="A0A3B0RZB4"/>
<dbReference type="Pfam" id="PF13377">
    <property type="entry name" value="Peripla_BP_3"/>
    <property type="match status" value="1"/>
</dbReference>
<dbReference type="PROSITE" id="PS00356">
    <property type="entry name" value="HTH_LACI_1"/>
    <property type="match status" value="1"/>
</dbReference>
<dbReference type="SUPFAM" id="SSF53822">
    <property type="entry name" value="Periplasmic binding protein-like I"/>
    <property type="match status" value="1"/>
</dbReference>
<dbReference type="InterPro" id="IPR000843">
    <property type="entry name" value="HTH_LacI"/>
</dbReference>
<evidence type="ECO:0000313" key="5">
    <source>
        <dbReference type="EMBL" id="VAV89673.1"/>
    </source>
</evidence>
<evidence type="ECO:0000259" key="4">
    <source>
        <dbReference type="PROSITE" id="PS50932"/>
    </source>
</evidence>
<dbReference type="CDD" id="cd01545">
    <property type="entry name" value="PBP1_SalR"/>
    <property type="match status" value="1"/>
</dbReference>
<evidence type="ECO:0000256" key="3">
    <source>
        <dbReference type="ARBA" id="ARBA00023163"/>
    </source>
</evidence>
<organism evidence="5">
    <name type="scientific">hydrothermal vent metagenome</name>
    <dbReference type="NCBI Taxonomy" id="652676"/>
    <lineage>
        <taxon>unclassified sequences</taxon>
        <taxon>metagenomes</taxon>
        <taxon>ecological metagenomes</taxon>
    </lineage>
</organism>
<dbReference type="Gene3D" id="1.10.260.40">
    <property type="entry name" value="lambda repressor-like DNA-binding domains"/>
    <property type="match status" value="1"/>
</dbReference>
<dbReference type="PROSITE" id="PS50932">
    <property type="entry name" value="HTH_LACI_2"/>
    <property type="match status" value="1"/>
</dbReference>
<evidence type="ECO:0000256" key="2">
    <source>
        <dbReference type="ARBA" id="ARBA00023125"/>
    </source>
</evidence>
<evidence type="ECO:0000256" key="1">
    <source>
        <dbReference type="ARBA" id="ARBA00023015"/>
    </source>
</evidence>
<gene>
    <name evidence="5" type="ORF">MNBD_ALPHA02-2423</name>
</gene>
<keyword evidence="3" id="KW-0804">Transcription</keyword>
<dbReference type="GO" id="GO:0003700">
    <property type="term" value="F:DNA-binding transcription factor activity"/>
    <property type="evidence" value="ECO:0007669"/>
    <property type="project" value="TreeGrafter"/>
</dbReference>
<proteinExistence type="predicted"/>
<reference evidence="5" key="1">
    <citation type="submission" date="2018-06" db="EMBL/GenBank/DDBJ databases">
        <authorList>
            <person name="Zhirakovskaya E."/>
        </authorList>
    </citation>
    <scope>NUCLEOTIDE SEQUENCE</scope>
</reference>
<dbReference type="CDD" id="cd01392">
    <property type="entry name" value="HTH_LacI"/>
    <property type="match status" value="1"/>
</dbReference>
<dbReference type="Pfam" id="PF00356">
    <property type="entry name" value="LacI"/>
    <property type="match status" value="1"/>
</dbReference>
<dbReference type="InterPro" id="IPR028082">
    <property type="entry name" value="Peripla_BP_I"/>
</dbReference>
<name>A0A3B0RZB4_9ZZZZ</name>
<sequence length="343" mass="37561">MVVKKDNITIQDVADRAGVSIMTVSRVMSKKANVKEATRRKILGAIADLNYQPNVAARSLAGSGSYFLGLIYDNPNAAYLSQILMGALHKCTENGYHLIINAFEHKDDGQYEIDKKLINSSKVSGVIIPPPLCDAPEIISALTEANIPIVRIAPQTQPDCSPFVTMDDHRAAFEMTEYLIELGHRKIGFIKGHPGHGASDLRYNGMRAALKKHDIPLPQNYIQQGYFSYKSGAKCAEDLLSLAERPTAIFASNDDMAAATISMAQKHGLIVPDDLSVVGFDDVPLASSIWPELTTIRQPIMAMAEKAAEFLMYPDSEAEKNNILDYKLIIRESASGPLKGISR</sequence>
<dbReference type="GO" id="GO:0000976">
    <property type="term" value="F:transcription cis-regulatory region binding"/>
    <property type="evidence" value="ECO:0007669"/>
    <property type="project" value="TreeGrafter"/>
</dbReference>